<keyword evidence="5" id="KW-1185">Reference proteome</keyword>
<dbReference type="SUPFAM" id="SSF48498">
    <property type="entry name" value="Tetracyclin repressor-like, C-terminal domain"/>
    <property type="match status" value="2"/>
</dbReference>
<organism evidence="4 5">
    <name type="scientific">Corynebacterium simulans</name>
    <dbReference type="NCBI Taxonomy" id="146827"/>
    <lineage>
        <taxon>Bacteria</taxon>
        <taxon>Bacillati</taxon>
        <taxon>Actinomycetota</taxon>
        <taxon>Actinomycetes</taxon>
        <taxon>Mycobacteriales</taxon>
        <taxon>Corynebacteriaceae</taxon>
        <taxon>Corynebacterium</taxon>
    </lineage>
</organism>
<name>A0ABR5V5S9_9CORY</name>
<dbReference type="InterPro" id="IPR036271">
    <property type="entry name" value="Tet_transcr_reg_TetR-rel_C_sf"/>
</dbReference>
<feature type="domain" description="HTH-type transcriptional regulator MT1864/Rv1816-like C-terminal" evidence="3">
    <location>
        <begin position="77"/>
        <end position="189"/>
    </location>
</feature>
<keyword evidence="2" id="KW-0804">Transcription</keyword>
<evidence type="ECO:0000259" key="3">
    <source>
        <dbReference type="Pfam" id="PF13305"/>
    </source>
</evidence>
<proteinExistence type="predicted"/>
<dbReference type="InterPro" id="IPR025996">
    <property type="entry name" value="MT1864/Rv1816-like_C"/>
</dbReference>
<gene>
    <name evidence="4" type="ORF">WM41_2593</name>
</gene>
<protein>
    <submittedName>
        <fullName evidence="4">WHG domain protein</fullName>
    </submittedName>
</protein>
<comment type="caution">
    <text evidence="4">The sequence shown here is derived from an EMBL/GenBank/DDBJ whole genome shotgun (WGS) entry which is preliminary data.</text>
</comment>
<evidence type="ECO:0000256" key="2">
    <source>
        <dbReference type="ARBA" id="ARBA00023163"/>
    </source>
</evidence>
<dbReference type="Proteomes" id="UP000070339">
    <property type="component" value="Unassembled WGS sequence"/>
</dbReference>
<evidence type="ECO:0000256" key="1">
    <source>
        <dbReference type="ARBA" id="ARBA00023015"/>
    </source>
</evidence>
<dbReference type="Pfam" id="PF13305">
    <property type="entry name" value="TetR_C_33"/>
    <property type="match status" value="1"/>
</dbReference>
<keyword evidence="1" id="KW-0805">Transcription regulation</keyword>
<sequence length="446" mass="48856">MLDLAVRVIARAGRDAVAVCTVAEQTDVEVKEAKKLFASDEQLADEAKAYLDKLVIHYLDEQEKYLSPDATALDRMRAMATGFFEFAQKHPVYFDAFTFTQAAPSLHSYELSFDDYLQRSGKRPTLDVLLNIARDCIEEAGGPRDADLVRIQAVSLLVGVHGISHLCTTGVLRHLSPTAKKQTFNACLDYLSAGLAVGFAHGAIPPQDPVAMGGSLPADKRIRAKDLPRGNDGEVVRALLRGAVEDIVDSGLSNMHLGTAAERAGIDFDRATHLIEGDQKLLSLLEKHIDAIAHEHLREQMRYAGGKSLGFSTMKACAFGYLGFAHHDPVGFLGLTMITSGSIVPASFERKDLINSRFEMGETFGYFMTIARDALDEAGGPRTPWALYTMVMSMWSTIHGFAHLTTFGALRDQPREFLFDLASRIFDIELVGIAEHLGIKGQIQGL</sequence>
<reference evidence="4 5" key="1">
    <citation type="journal article" date="2016" name="Int. J. Syst. Evol. Microbiol.">
        <title>Resolving the Complexity of Human Skin Metagenomes Using Single-Molecule Sequencing.</title>
        <authorList>
            <consortium name="NISC Comparative Sequencing Program"/>
            <person name="Tsai Y.C."/>
            <person name="Conlan S."/>
            <person name="Deming C."/>
            <person name="Segre J.A."/>
            <person name="Kong H.H."/>
            <person name="Korlach J."/>
            <person name="Oh J."/>
        </authorList>
    </citation>
    <scope>NUCLEOTIDE SEQUENCE [LARGE SCALE GENOMIC DNA]</scope>
    <source>
        <strain evidence="4 5">1B08</strain>
    </source>
</reference>
<dbReference type="EMBL" id="LTEB01000066">
    <property type="protein sequence ID" value="KXU16816.1"/>
    <property type="molecule type" value="Genomic_DNA"/>
</dbReference>
<dbReference type="Gene3D" id="1.10.357.10">
    <property type="entry name" value="Tetracycline Repressor, domain 2"/>
    <property type="match status" value="2"/>
</dbReference>
<evidence type="ECO:0000313" key="5">
    <source>
        <dbReference type="Proteomes" id="UP000070339"/>
    </source>
</evidence>
<evidence type="ECO:0000313" key="4">
    <source>
        <dbReference type="EMBL" id="KXU16816.1"/>
    </source>
</evidence>
<accession>A0ABR5V5S9</accession>